<dbReference type="AlphaFoldDB" id="A0A081BEX9"/>
<dbReference type="InterPro" id="IPR049450">
    <property type="entry name" value="ACOT8-like_C"/>
</dbReference>
<dbReference type="InterPro" id="IPR029069">
    <property type="entry name" value="HotDog_dom_sf"/>
</dbReference>
<sequence length="270" mass="29403">MSNAEHLFELQSTHNPHRHYLPVEEKLSVGPPGNLFLFGGVGLASSITAMERTTGRPTIWATAQYLSYARPGEIVDLDVLVPVHGKYNTQARVVGHVGDREIFTVNAALGARPSEISAQWATMPEVARPEDCPPVDHWQEDRADLHGRIDVRVVKGRYGAARKEGGFSEDGHVVLWAKMREGLPINSSALAVIADFVPSAIGNAIGKDAGGNSLDNTIRIREVVPTDWVLCDIRIHGVHGGFAHGRMHIFAEDGTLMASASQSVILRIRE</sequence>
<evidence type="ECO:0000259" key="1">
    <source>
        <dbReference type="Pfam" id="PF20789"/>
    </source>
</evidence>
<dbReference type="Gene3D" id="2.40.160.210">
    <property type="entry name" value="Acyl-CoA thioesterase, double hotdog domain"/>
    <property type="match status" value="1"/>
</dbReference>
<dbReference type="RefSeq" id="WP_045449367.1">
    <property type="nucleotide sequence ID" value="NZ_BBIO01000022.1"/>
</dbReference>
<keyword evidence="3" id="KW-1185">Reference proteome</keyword>
<accession>A0A081BEX9</accession>
<dbReference type="STRING" id="1333998.M2A_3096"/>
<dbReference type="SUPFAM" id="SSF54637">
    <property type="entry name" value="Thioesterase/thiol ester dehydrase-isomerase"/>
    <property type="match status" value="2"/>
</dbReference>
<comment type="caution">
    <text evidence="2">The sequence shown here is derived from an EMBL/GenBank/DDBJ whole genome shotgun (WGS) entry which is preliminary data.</text>
</comment>
<name>A0A081BEX9_9HYPH</name>
<organism evidence="2 3">
    <name type="scientific">Tepidicaulis marinus</name>
    <dbReference type="NCBI Taxonomy" id="1333998"/>
    <lineage>
        <taxon>Bacteria</taxon>
        <taxon>Pseudomonadati</taxon>
        <taxon>Pseudomonadota</taxon>
        <taxon>Alphaproteobacteria</taxon>
        <taxon>Hyphomicrobiales</taxon>
        <taxon>Parvibaculaceae</taxon>
        <taxon>Tepidicaulis</taxon>
    </lineage>
</organism>
<protein>
    <submittedName>
        <fullName evidence="2">Putative acyl-CoA thioesterase</fullName>
    </submittedName>
</protein>
<evidence type="ECO:0000313" key="2">
    <source>
        <dbReference type="EMBL" id="GAK46597.1"/>
    </source>
</evidence>
<dbReference type="InterPro" id="IPR042171">
    <property type="entry name" value="Acyl-CoA_hotdog"/>
</dbReference>
<dbReference type="EMBL" id="BBIO01000022">
    <property type="protein sequence ID" value="GAK46597.1"/>
    <property type="molecule type" value="Genomic_DNA"/>
</dbReference>
<proteinExistence type="predicted"/>
<evidence type="ECO:0000313" key="3">
    <source>
        <dbReference type="Proteomes" id="UP000028702"/>
    </source>
</evidence>
<dbReference type="eggNOG" id="COG1946">
    <property type="taxonomic scope" value="Bacteria"/>
</dbReference>
<reference evidence="2 3" key="1">
    <citation type="submission" date="2014-07" db="EMBL/GenBank/DDBJ databases">
        <title>Tepidicaulis marinum gen. nov., sp. nov., a novel marine bacterium denitrifying nitrate to nitrous oxide strictly under microaerobic conditions.</title>
        <authorList>
            <person name="Takeuchi M."/>
            <person name="Yamagishi T."/>
            <person name="Kamagata Y."/>
            <person name="Oshima K."/>
            <person name="Hattori M."/>
            <person name="Katayama T."/>
            <person name="Hanada S."/>
            <person name="Tamaki H."/>
            <person name="Marumo K."/>
            <person name="Maeda H."/>
            <person name="Nedachi M."/>
            <person name="Iwasaki W."/>
            <person name="Suwa Y."/>
            <person name="Sakata S."/>
        </authorList>
    </citation>
    <scope>NUCLEOTIDE SEQUENCE [LARGE SCALE GENOMIC DNA]</scope>
    <source>
        <strain evidence="2 3">MA2</strain>
    </source>
</reference>
<gene>
    <name evidence="2" type="ORF">M2A_3096</name>
</gene>
<dbReference type="Proteomes" id="UP000028702">
    <property type="component" value="Unassembled WGS sequence"/>
</dbReference>
<feature type="domain" description="Acyl-CoA thioesterase-like C-terminal" evidence="1">
    <location>
        <begin position="129"/>
        <end position="265"/>
    </location>
</feature>
<dbReference type="Pfam" id="PF20789">
    <property type="entry name" value="4HBT_3C"/>
    <property type="match status" value="1"/>
</dbReference>